<sequence>MDEYQASLVIRAGAQLLLGASTDPRSDQGYDEVRTNISEALNLIADALRNFEAGTGTAGRSAEWAADLNRVADDLIA</sequence>
<keyword evidence="2" id="KW-1185">Reference proteome</keyword>
<dbReference type="EMBL" id="JAKLTQ010000007">
    <property type="protein sequence ID" value="MCG2622451.1"/>
    <property type="molecule type" value="Genomic_DNA"/>
</dbReference>
<dbReference type="RefSeq" id="WP_237820775.1">
    <property type="nucleotide sequence ID" value="NZ_JAKLTQ010000007.1"/>
</dbReference>
<proteinExistence type="predicted"/>
<protein>
    <submittedName>
        <fullName evidence="1">Uncharacterized protein</fullName>
    </submittedName>
</protein>
<gene>
    <name evidence="1" type="ORF">LVY72_11055</name>
</gene>
<evidence type="ECO:0000313" key="2">
    <source>
        <dbReference type="Proteomes" id="UP001165368"/>
    </source>
</evidence>
<name>A0ABS9L6Z3_9MICC</name>
<accession>A0ABS9L6Z3</accession>
<evidence type="ECO:0000313" key="1">
    <source>
        <dbReference type="EMBL" id="MCG2622451.1"/>
    </source>
</evidence>
<reference evidence="1" key="1">
    <citation type="submission" date="2022-01" db="EMBL/GenBank/DDBJ databases">
        <authorList>
            <person name="Jo J.-H."/>
            <person name="Im W.-T."/>
        </authorList>
    </citation>
    <scope>NUCLEOTIDE SEQUENCE</scope>
    <source>
        <strain evidence="1">I2-34</strain>
    </source>
</reference>
<organism evidence="1 2">
    <name type="scientific">Arthrobacter hankyongi</name>
    <dbReference type="NCBI Taxonomy" id="2904801"/>
    <lineage>
        <taxon>Bacteria</taxon>
        <taxon>Bacillati</taxon>
        <taxon>Actinomycetota</taxon>
        <taxon>Actinomycetes</taxon>
        <taxon>Micrococcales</taxon>
        <taxon>Micrococcaceae</taxon>
        <taxon>Arthrobacter</taxon>
    </lineage>
</organism>
<comment type="caution">
    <text evidence="1">The sequence shown here is derived from an EMBL/GenBank/DDBJ whole genome shotgun (WGS) entry which is preliminary data.</text>
</comment>
<dbReference type="Proteomes" id="UP001165368">
    <property type="component" value="Unassembled WGS sequence"/>
</dbReference>